<organism evidence="9 10">
    <name type="scientific">Rhizobium multihospitium</name>
    <dbReference type="NCBI Taxonomy" id="410764"/>
    <lineage>
        <taxon>Bacteria</taxon>
        <taxon>Pseudomonadati</taxon>
        <taxon>Pseudomonadota</taxon>
        <taxon>Alphaproteobacteria</taxon>
        <taxon>Hyphomicrobiales</taxon>
        <taxon>Rhizobiaceae</taxon>
        <taxon>Rhizobium/Agrobacterium group</taxon>
        <taxon>Rhizobium</taxon>
    </lineage>
</organism>
<feature type="transmembrane region" description="Helical" evidence="7">
    <location>
        <begin position="71"/>
        <end position="92"/>
    </location>
</feature>
<evidence type="ECO:0000256" key="2">
    <source>
        <dbReference type="ARBA" id="ARBA00022448"/>
    </source>
</evidence>
<dbReference type="GO" id="GO:0005886">
    <property type="term" value="C:plasma membrane"/>
    <property type="evidence" value="ECO:0007669"/>
    <property type="project" value="UniProtKB-SubCell"/>
</dbReference>
<evidence type="ECO:0000313" key="9">
    <source>
        <dbReference type="EMBL" id="SCB32383.1"/>
    </source>
</evidence>
<dbReference type="Proteomes" id="UP000199101">
    <property type="component" value="Unassembled WGS sequence"/>
</dbReference>
<dbReference type="Gene3D" id="1.10.3720.10">
    <property type="entry name" value="MetI-like"/>
    <property type="match status" value="1"/>
</dbReference>
<proteinExistence type="inferred from homology"/>
<keyword evidence="9" id="KW-0762">Sugar transport</keyword>
<feature type="transmembrane region" description="Helical" evidence="7">
    <location>
        <begin position="104"/>
        <end position="125"/>
    </location>
</feature>
<keyword evidence="3" id="KW-1003">Cell membrane</keyword>
<evidence type="ECO:0000256" key="7">
    <source>
        <dbReference type="RuleBase" id="RU363032"/>
    </source>
</evidence>
<dbReference type="EMBL" id="FMAG01000004">
    <property type="protein sequence ID" value="SCB32383.1"/>
    <property type="molecule type" value="Genomic_DNA"/>
</dbReference>
<dbReference type="InterPro" id="IPR000515">
    <property type="entry name" value="MetI-like"/>
</dbReference>
<feature type="transmembrane region" description="Helical" evidence="7">
    <location>
        <begin position="202"/>
        <end position="221"/>
    </location>
</feature>
<evidence type="ECO:0000256" key="1">
    <source>
        <dbReference type="ARBA" id="ARBA00004651"/>
    </source>
</evidence>
<feature type="domain" description="ABC transmembrane type-1" evidence="8">
    <location>
        <begin position="67"/>
        <end position="283"/>
    </location>
</feature>
<dbReference type="SUPFAM" id="SSF161098">
    <property type="entry name" value="MetI-like"/>
    <property type="match status" value="1"/>
</dbReference>
<reference evidence="10" key="1">
    <citation type="submission" date="2016-08" db="EMBL/GenBank/DDBJ databases">
        <authorList>
            <person name="Varghese N."/>
            <person name="Submissions Spin"/>
        </authorList>
    </citation>
    <scope>NUCLEOTIDE SEQUENCE [LARGE SCALE GENOMIC DNA]</scope>
    <source>
        <strain evidence="10">HAMBI 2975</strain>
    </source>
</reference>
<comment type="subcellular location">
    <subcellularLocation>
        <location evidence="1 7">Cell membrane</location>
        <topology evidence="1 7">Multi-pass membrane protein</topology>
    </subcellularLocation>
</comment>
<evidence type="ECO:0000256" key="6">
    <source>
        <dbReference type="ARBA" id="ARBA00023136"/>
    </source>
</evidence>
<dbReference type="STRING" id="410764.GA0061103_4454"/>
<dbReference type="PROSITE" id="PS50928">
    <property type="entry name" value="ABC_TM1"/>
    <property type="match status" value="1"/>
</dbReference>
<evidence type="ECO:0000256" key="5">
    <source>
        <dbReference type="ARBA" id="ARBA00022989"/>
    </source>
</evidence>
<dbReference type="PANTHER" id="PTHR43005:SF1">
    <property type="entry name" value="SPERMIDINE_PUTRESCINE TRANSPORT SYSTEM PERMEASE PROTEIN"/>
    <property type="match status" value="1"/>
</dbReference>
<dbReference type="CDD" id="cd06261">
    <property type="entry name" value="TM_PBP2"/>
    <property type="match status" value="1"/>
</dbReference>
<dbReference type="RefSeq" id="WP_092713088.1">
    <property type="nucleotide sequence ID" value="NZ_FMAG01000004.1"/>
</dbReference>
<dbReference type="OrthoDB" id="9801818at2"/>
<keyword evidence="5 7" id="KW-1133">Transmembrane helix</keyword>
<keyword evidence="10" id="KW-1185">Reference proteome</keyword>
<keyword evidence="4 7" id="KW-0812">Transmembrane</keyword>
<feature type="transmembrane region" description="Helical" evidence="7">
    <location>
        <begin position="131"/>
        <end position="151"/>
    </location>
</feature>
<accession>A0A1C3VXH9</accession>
<dbReference type="PANTHER" id="PTHR43005">
    <property type="entry name" value="BLR7065 PROTEIN"/>
    <property type="match status" value="1"/>
</dbReference>
<sequence>MQMTSRRVACAFIAPSLLCLLGIIGWPLVQAVSISLYRWNLISGVKRWNGLQNFIDILTSADTLRVVGVTVVYTGLSVLLELVLGLALALLIRHGLQKNWSGFAVFRVVLCIPIMIAPLIWAFYFKSMYSPQFGMFNIVLSWLGISPVAWVNSPSIAIYSLIVADAWQWTPFMFAVLLAGLLTLPEEVIEAAVIDGATRLQVLRLVELPLLKPILMVALLLRLIDSLKNIDLIIVITQGGPGTSTEILNYYAYSTSFQGFQMGSGAALALIVFVVIMALVLVLMAALNRTGTKEARA</sequence>
<evidence type="ECO:0000313" key="10">
    <source>
        <dbReference type="Proteomes" id="UP000199101"/>
    </source>
</evidence>
<evidence type="ECO:0000259" key="8">
    <source>
        <dbReference type="PROSITE" id="PS50928"/>
    </source>
</evidence>
<dbReference type="GO" id="GO:0055085">
    <property type="term" value="P:transmembrane transport"/>
    <property type="evidence" value="ECO:0007669"/>
    <property type="project" value="InterPro"/>
</dbReference>
<keyword evidence="2 7" id="KW-0813">Transport</keyword>
<keyword evidence="6 7" id="KW-0472">Membrane</keyword>
<name>A0A1C3VXH9_9HYPH</name>
<feature type="transmembrane region" description="Helical" evidence="7">
    <location>
        <begin position="265"/>
        <end position="287"/>
    </location>
</feature>
<protein>
    <submittedName>
        <fullName evidence="9">Multiple sugar transport system permease protein</fullName>
    </submittedName>
</protein>
<comment type="similarity">
    <text evidence="7">Belongs to the binding-protein-dependent transport system permease family.</text>
</comment>
<dbReference type="InterPro" id="IPR035906">
    <property type="entry name" value="MetI-like_sf"/>
</dbReference>
<evidence type="ECO:0000256" key="3">
    <source>
        <dbReference type="ARBA" id="ARBA00022475"/>
    </source>
</evidence>
<dbReference type="Pfam" id="PF00528">
    <property type="entry name" value="BPD_transp_1"/>
    <property type="match status" value="1"/>
</dbReference>
<gene>
    <name evidence="9" type="ORF">GA0061103_4454</name>
</gene>
<evidence type="ECO:0000256" key="4">
    <source>
        <dbReference type="ARBA" id="ARBA00022692"/>
    </source>
</evidence>
<dbReference type="AlphaFoldDB" id="A0A1C3VXH9"/>